<organism evidence="1">
    <name type="scientific">mine drainage metagenome</name>
    <dbReference type="NCBI Taxonomy" id="410659"/>
    <lineage>
        <taxon>unclassified sequences</taxon>
        <taxon>metagenomes</taxon>
        <taxon>ecological metagenomes</taxon>
    </lineage>
</organism>
<reference evidence="1" key="1">
    <citation type="submission" date="2016-10" db="EMBL/GenBank/DDBJ databases">
        <title>Sequence of Gallionella enrichment culture.</title>
        <authorList>
            <person name="Poehlein A."/>
            <person name="Muehling M."/>
            <person name="Daniel R."/>
        </authorList>
    </citation>
    <scope>NUCLEOTIDE SEQUENCE</scope>
</reference>
<dbReference type="AlphaFoldDB" id="A0A1J5PD06"/>
<sequence length="129" mass="14511">MPSAANRMNTRIESTALLGIVEQAGLAVLTLAENLSRDELLRSRLTREEVRRQLRILEGSLAALPARLKQAMPEIDWQGWQGLRPHLALPSGEAVDDALWFAVESLTPALLLWLRVYRRGQPELFAMRA</sequence>
<name>A0A1J5PD06_9ZZZZ</name>
<gene>
    <name evidence="1" type="ORF">GALL_488760</name>
</gene>
<proteinExistence type="predicted"/>
<dbReference type="EMBL" id="MLJW01004679">
    <property type="protein sequence ID" value="OIQ69521.1"/>
    <property type="molecule type" value="Genomic_DNA"/>
</dbReference>
<accession>A0A1J5PD06</accession>
<evidence type="ECO:0000313" key="1">
    <source>
        <dbReference type="EMBL" id="OIQ69521.1"/>
    </source>
</evidence>
<comment type="caution">
    <text evidence="1">The sequence shown here is derived from an EMBL/GenBank/DDBJ whole genome shotgun (WGS) entry which is preliminary data.</text>
</comment>
<protein>
    <submittedName>
        <fullName evidence="1">Uncharacterized protein</fullName>
    </submittedName>
</protein>